<proteinExistence type="predicted"/>
<dbReference type="AlphaFoldDB" id="A0A1R1L753"/>
<comment type="caution">
    <text evidence="3">The sequence shown here is derived from an EMBL/GenBank/DDBJ whole genome shotgun (WGS) entry which is preliminary data.</text>
</comment>
<sequence>MLIGIVADEGFAARIAASLTTAVEEAARAALGADSRISVEQVVESLPLNQEGKIPLVEAGSALRRRHGWDAVVYLTDLPRLSDTGPGLVGEFDHDSRIMLVSVPALGFIGVRRRARRVVREGIRVVLAAEVDELDPVVINNPLEARLAPVQRTSEVGADSSVFELRGVRGYLELLAGMVRSNRPWRLLPSLSGALAAAAAVGAFGIFYTSVWAMSDALSVGRLALITLFSLAIIVFWLVIHNGLWECGSGRTPRARAMLYNTFTGVTIFIGALTMYVMLYLVLLLGALTVIEVGFLSGQLGHPAGWLDYLDIAWLSSSLGTVAGALGSSFDDEEAIRRATYSRRENERHRLMQELDRDEGRSSDGVGPE</sequence>
<keyword evidence="2" id="KW-1133">Transmembrane helix</keyword>
<feature type="transmembrane region" description="Helical" evidence="2">
    <location>
        <begin position="187"/>
        <end position="211"/>
    </location>
</feature>
<evidence type="ECO:0000256" key="2">
    <source>
        <dbReference type="SAM" id="Phobius"/>
    </source>
</evidence>
<keyword evidence="2" id="KW-0472">Membrane</keyword>
<keyword evidence="2" id="KW-0812">Transmembrane</keyword>
<evidence type="ECO:0000256" key="1">
    <source>
        <dbReference type="SAM" id="MobiDB-lite"/>
    </source>
</evidence>
<dbReference type="Proteomes" id="UP000187085">
    <property type="component" value="Unassembled WGS sequence"/>
</dbReference>
<organism evidence="3 4">
    <name type="scientific">Tersicoccus phoenicis</name>
    <dbReference type="NCBI Taxonomy" id="554083"/>
    <lineage>
        <taxon>Bacteria</taxon>
        <taxon>Bacillati</taxon>
        <taxon>Actinomycetota</taxon>
        <taxon>Actinomycetes</taxon>
        <taxon>Micrococcales</taxon>
        <taxon>Micrococcaceae</taxon>
        <taxon>Tersicoccus</taxon>
    </lineage>
</organism>
<feature type="compositionally biased region" description="Basic and acidic residues" evidence="1">
    <location>
        <begin position="348"/>
        <end position="362"/>
    </location>
</feature>
<accession>A0A1R1L753</accession>
<dbReference type="STRING" id="554083.BKD30_13420"/>
<evidence type="ECO:0000313" key="3">
    <source>
        <dbReference type="EMBL" id="OMH23375.1"/>
    </source>
</evidence>
<feature type="region of interest" description="Disordered" evidence="1">
    <location>
        <begin position="348"/>
        <end position="369"/>
    </location>
</feature>
<feature type="transmembrane region" description="Helical" evidence="2">
    <location>
        <begin position="266"/>
        <end position="291"/>
    </location>
</feature>
<feature type="transmembrane region" description="Helical" evidence="2">
    <location>
        <begin position="223"/>
        <end position="245"/>
    </location>
</feature>
<evidence type="ECO:0000313" key="4">
    <source>
        <dbReference type="Proteomes" id="UP000187085"/>
    </source>
</evidence>
<keyword evidence="4" id="KW-1185">Reference proteome</keyword>
<dbReference type="EMBL" id="MRDE01000076">
    <property type="protein sequence ID" value="OMH23375.1"/>
    <property type="molecule type" value="Genomic_DNA"/>
</dbReference>
<name>A0A1R1L753_9MICC</name>
<gene>
    <name evidence="3" type="ORF">BKD30_13420</name>
</gene>
<evidence type="ECO:0008006" key="5">
    <source>
        <dbReference type="Google" id="ProtNLM"/>
    </source>
</evidence>
<protein>
    <recommendedName>
        <fullName evidence="5">5,10-methylene-tetrahydrofolate dehydrogenase</fullName>
    </recommendedName>
</protein>
<reference evidence="3 4" key="1">
    <citation type="submission" date="2016-12" db="EMBL/GenBank/DDBJ databases">
        <title>Draft genome of Tersicoccus phoenicis 1P05MA.</title>
        <authorList>
            <person name="Nakajima Y."/>
            <person name="Yoshizawa S."/>
            <person name="Nakamura K."/>
            <person name="Ogura Y."/>
            <person name="Hayashi T."/>
            <person name="Kogure K."/>
        </authorList>
    </citation>
    <scope>NUCLEOTIDE SEQUENCE [LARGE SCALE GENOMIC DNA]</scope>
    <source>
        <strain evidence="3 4">1p05MA</strain>
    </source>
</reference>